<evidence type="ECO:0000313" key="4">
    <source>
        <dbReference type="Proteomes" id="UP000284361"/>
    </source>
</evidence>
<dbReference type="RefSeq" id="WP_118164341.1">
    <property type="nucleotide sequence ID" value="NZ_JAQCSP010000018.1"/>
</dbReference>
<comment type="caution">
    <text evidence="3">The sequence shown here is derived from an EMBL/GenBank/DDBJ whole genome shotgun (WGS) entry which is preliminary data.</text>
</comment>
<feature type="domain" description="Glycosyl transferase family 1" evidence="2">
    <location>
        <begin position="223"/>
        <end position="370"/>
    </location>
</feature>
<dbReference type="Pfam" id="PF00534">
    <property type="entry name" value="Glycos_transf_1"/>
    <property type="match status" value="1"/>
</dbReference>
<keyword evidence="1 3" id="KW-0808">Transferase</keyword>
<dbReference type="AlphaFoldDB" id="A0A414FWA4"/>
<dbReference type="InterPro" id="IPR001296">
    <property type="entry name" value="Glyco_trans_1"/>
</dbReference>
<gene>
    <name evidence="3" type="ORF">DW789_06395</name>
</gene>
<evidence type="ECO:0000259" key="2">
    <source>
        <dbReference type="Pfam" id="PF00534"/>
    </source>
</evidence>
<name>A0A414FWA4_9BACT</name>
<reference evidence="3 4" key="1">
    <citation type="submission" date="2018-08" db="EMBL/GenBank/DDBJ databases">
        <title>A genome reference for cultivated species of the human gut microbiota.</title>
        <authorList>
            <person name="Zou Y."/>
            <person name="Xue W."/>
            <person name="Luo G."/>
        </authorList>
    </citation>
    <scope>NUCLEOTIDE SEQUENCE [LARGE SCALE GENOMIC DNA]</scope>
    <source>
        <strain evidence="3 4">AM31-10</strain>
    </source>
</reference>
<organism evidence="3 4">
    <name type="scientific">Phocaeicola plebeius</name>
    <dbReference type="NCBI Taxonomy" id="310297"/>
    <lineage>
        <taxon>Bacteria</taxon>
        <taxon>Pseudomonadati</taxon>
        <taxon>Bacteroidota</taxon>
        <taxon>Bacteroidia</taxon>
        <taxon>Bacteroidales</taxon>
        <taxon>Bacteroidaceae</taxon>
        <taxon>Phocaeicola</taxon>
    </lineage>
</organism>
<accession>A0A414FWA4</accession>
<dbReference type="PANTHER" id="PTHR46401">
    <property type="entry name" value="GLYCOSYLTRANSFERASE WBBK-RELATED"/>
    <property type="match status" value="1"/>
</dbReference>
<evidence type="ECO:0000313" key="3">
    <source>
        <dbReference type="EMBL" id="RHD55443.1"/>
    </source>
</evidence>
<evidence type="ECO:0000256" key="1">
    <source>
        <dbReference type="ARBA" id="ARBA00022679"/>
    </source>
</evidence>
<dbReference type="CDD" id="cd03801">
    <property type="entry name" value="GT4_PimA-like"/>
    <property type="match status" value="1"/>
</dbReference>
<protein>
    <submittedName>
        <fullName evidence="3">Glycosyltransferase</fullName>
    </submittedName>
</protein>
<dbReference type="GO" id="GO:0009103">
    <property type="term" value="P:lipopolysaccharide biosynthetic process"/>
    <property type="evidence" value="ECO:0007669"/>
    <property type="project" value="TreeGrafter"/>
</dbReference>
<dbReference type="Gene3D" id="3.40.50.2000">
    <property type="entry name" value="Glycogen Phosphorylase B"/>
    <property type="match status" value="2"/>
</dbReference>
<proteinExistence type="predicted"/>
<dbReference type="Proteomes" id="UP000284361">
    <property type="component" value="Unassembled WGS sequence"/>
</dbReference>
<dbReference type="GO" id="GO:0016757">
    <property type="term" value="F:glycosyltransferase activity"/>
    <property type="evidence" value="ECO:0007669"/>
    <property type="project" value="InterPro"/>
</dbReference>
<dbReference type="EMBL" id="QSJG01000009">
    <property type="protein sequence ID" value="RHD55443.1"/>
    <property type="molecule type" value="Genomic_DNA"/>
</dbReference>
<dbReference type="PANTHER" id="PTHR46401:SF2">
    <property type="entry name" value="GLYCOSYLTRANSFERASE WBBK-RELATED"/>
    <property type="match status" value="1"/>
</dbReference>
<dbReference type="SUPFAM" id="SSF53756">
    <property type="entry name" value="UDP-Glycosyltransferase/glycogen phosphorylase"/>
    <property type="match status" value="1"/>
</dbReference>
<sequence>MLSILINAYACSPEMGSEPGMGWNWCVNLAKHCELHIITEGEFRDNIEAALPNLPQRNNMHFYYNPVSEKIRKMCWNQGDWRFYKYYREWQWKTYLIAKKIIQKHHIDVIHQLNMIGFREPGYLWKIKNIPFIWGPIDAKESFPTTFLKDASFKTKLFISLKNAITKYQLKYAKRVHLAARQATYVISASSNSQQAIRKYFHIESPLLNETGCYIQDHPIIDKSKKEDFDILWVGKLDFRKQLNIALCSIARAQNRHFKLHIVGGGNNSFYQMLAKKLGIEKQCMWYGSISHKQVQKFMQKSDIFFFTSIAEGTPHVVLEAIGNNLPVLCFNTCGQGDCVNENIGIKIELSNPEQSIQEFSSILNDLEKKRYSLQMMSEKCKQRQIELSWTEKALQMLNLYNNSIRKT</sequence>